<evidence type="ECO:0000256" key="3">
    <source>
        <dbReference type="ARBA" id="ARBA00022692"/>
    </source>
</evidence>
<dbReference type="eggNOG" id="COG0038">
    <property type="taxonomic scope" value="Bacteria"/>
</dbReference>
<evidence type="ECO:0000256" key="8">
    <source>
        <dbReference type="ARBA" id="ARBA00023214"/>
    </source>
</evidence>
<dbReference type="AlphaFoldDB" id="B8HW88"/>
<dbReference type="Gene3D" id="1.10.3080.10">
    <property type="entry name" value="Clc chloride channel"/>
    <property type="match status" value="1"/>
</dbReference>
<evidence type="ECO:0000256" key="7">
    <source>
        <dbReference type="ARBA" id="ARBA00023173"/>
    </source>
</evidence>
<sequence>MADSQLRPLLTRVGTWAVGGLLGGLVGSLAAVMLTQMIKQVLDFVSGLNSLWILLLPLLGVTLAVLILFGLGKGAPVQTLVLRQDDRLDRQRPLAWYIFPHDVARADLTGDVVNTAGEEERFPWKRAPLRALAILSTVGLGAAMGTESPAAHIGVAAGAWLGSKNPALRRLVRPAAIGGGAAAVSALMGIALVGSFFMFELSQRRRVPITPERVAAMLVGGGVGWAVNFVFKLSLIRLVVPRIPPADLWDAAAAALFVGALAGCITSLSGEAIYWARGLKTRPVTRLLVGGLAMLVLAIVTSQIASPAAAFGPGGAAIVWAETVETTPYHLLAVSLLRAASTTAAVVAGGCGGVFVPFLAIGDLSGRVFATTFGVPSDLAGAAGAAAGIAGGYRLPLTAIAMVLGVGGPREATLTCLATVGIATLAGLIAARSAEQLFSSLRAMTGKKPSSED</sequence>
<feature type="transmembrane region" description="Helical" evidence="10">
    <location>
        <begin position="287"/>
        <end position="305"/>
    </location>
</feature>
<proteinExistence type="predicted"/>
<evidence type="ECO:0000256" key="10">
    <source>
        <dbReference type="SAM" id="Phobius"/>
    </source>
</evidence>
<dbReference type="STRING" id="395961.Cyan7425_2309"/>
<name>B8HW88_CYAP4</name>
<evidence type="ECO:0000256" key="4">
    <source>
        <dbReference type="ARBA" id="ARBA00022989"/>
    </source>
</evidence>
<dbReference type="SUPFAM" id="SSF81340">
    <property type="entry name" value="Clc chloride channel"/>
    <property type="match status" value="1"/>
</dbReference>
<feature type="transmembrane region" description="Helical" evidence="10">
    <location>
        <begin position="251"/>
        <end position="275"/>
    </location>
</feature>
<feature type="transmembrane region" description="Helical" evidence="10">
    <location>
        <begin position="181"/>
        <end position="202"/>
    </location>
</feature>
<dbReference type="InterPro" id="IPR001807">
    <property type="entry name" value="ClC"/>
</dbReference>
<dbReference type="HOGENOM" id="CLU_612253_0_0_3"/>
<accession>B8HW88</accession>
<comment type="subcellular location">
    <subcellularLocation>
        <location evidence="1">Membrane</location>
        <topology evidence="1">Multi-pass membrane protein</topology>
    </subcellularLocation>
</comment>
<dbReference type="PANTHER" id="PTHR43427">
    <property type="entry name" value="CHLORIDE CHANNEL PROTEIN CLC-E"/>
    <property type="match status" value="1"/>
</dbReference>
<dbReference type="PANTHER" id="PTHR43427:SF6">
    <property type="entry name" value="CHLORIDE CHANNEL PROTEIN CLC-E"/>
    <property type="match status" value="1"/>
</dbReference>
<feature type="transmembrane region" description="Helical" evidence="10">
    <location>
        <begin position="214"/>
        <end position="231"/>
    </location>
</feature>
<keyword evidence="8" id="KW-0868">Chloride</keyword>
<protein>
    <submittedName>
        <fullName evidence="11">Chloride channel core</fullName>
    </submittedName>
</protein>
<dbReference type="InterPro" id="IPR050368">
    <property type="entry name" value="ClC-type_chloride_channel"/>
</dbReference>
<keyword evidence="2" id="KW-0813">Transport</keyword>
<keyword evidence="4 10" id="KW-1133">Transmembrane helix</keyword>
<evidence type="ECO:0000256" key="1">
    <source>
        <dbReference type="ARBA" id="ARBA00004141"/>
    </source>
</evidence>
<evidence type="ECO:0000256" key="5">
    <source>
        <dbReference type="ARBA" id="ARBA00023065"/>
    </source>
</evidence>
<evidence type="ECO:0000256" key="6">
    <source>
        <dbReference type="ARBA" id="ARBA00023136"/>
    </source>
</evidence>
<gene>
    <name evidence="11" type="ordered locus">Cyan7425_2309</name>
</gene>
<feature type="transmembrane region" description="Helical" evidence="10">
    <location>
        <begin position="131"/>
        <end position="161"/>
    </location>
</feature>
<reference evidence="11" key="1">
    <citation type="submission" date="2009-01" db="EMBL/GenBank/DDBJ databases">
        <title>Complete sequence of chromosome Cyanothece sp. PCC 7425.</title>
        <authorList>
            <consortium name="US DOE Joint Genome Institute"/>
            <person name="Lucas S."/>
            <person name="Copeland A."/>
            <person name="Lapidus A."/>
            <person name="Glavina del Rio T."/>
            <person name="Dalin E."/>
            <person name="Tice H."/>
            <person name="Bruce D."/>
            <person name="Goodwin L."/>
            <person name="Pitluck S."/>
            <person name="Sims D."/>
            <person name="Meineke L."/>
            <person name="Brettin T."/>
            <person name="Detter J.C."/>
            <person name="Han C."/>
            <person name="Larimer F."/>
            <person name="Land M."/>
            <person name="Hauser L."/>
            <person name="Kyrpides N."/>
            <person name="Ovchinnikova G."/>
            <person name="Liberton M."/>
            <person name="Stoeckel J."/>
            <person name="Banerjee A."/>
            <person name="Singh A."/>
            <person name="Page L."/>
            <person name="Sato H."/>
            <person name="Zhao L."/>
            <person name="Sherman L."/>
            <person name="Pakrasi H."/>
            <person name="Richardson P."/>
        </authorList>
    </citation>
    <scope>NUCLEOTIDE SEQUENCE</scope>
    <source>
        <strain evidence="11">PCC 7425</strain>
    </source>
</reference>
<keyword evidence="5" id="KW-0406">Ion transport</keyword>
<dbReference type="InterPro" id="IPR014743">
    <property type="entry name" value="Cl-channel_core"/>
</dbReference>
<feature type="transmembrane region" description="Helical" evidence="10">
    <location>
        <begin position="412"/>
        <end position="431"/>
    </location>
</feature>
<dbReference type="EMBL" id="CP001344">
    <property type="protein sequence ID" value="ACL44667.1"/>
    <property type="molecule type" value="Genomic_DNA"/>
</dbReference>
<dbReference type="GO" id="GO:0034707">
    <property type="term" value="C:chloride channel complex"/>
    <property type="evidence" value="ECO:0007669"/>
    <property type="project" value="UniProtKB-KW"/>
</dbReference>
<dbReference type="KEGG" id="cyn:Cyan7425_2309"/>
<evidence type="ECO:0000256" key="2">
    <source>
        <dbReference type="ARBA" id="ARBA00022448"/>
    </source>
</evidence>
<dbReference type="PRINTS" id="PR00762">
    <property type="entry name" value="CLCHANNEL"/>
</dbReference>
<feature type="transmembrane region" description="Helical" evidence="10">
    <location>
        <begin position="50"/>
        <end position="71"/>
    </location>
</feature>
<dbReference type="OrthoDB" id="428437at2"/>
<evidence type="ECO:0000256" key="9">
    <source>
        <dbReference type="ARBA" id="ARBA00023303"/>
    </source>
</evidence>
<feature type="transmembrane region" description="Helical" evidence="10">
    <location>
        <begin position="16"/>
        <end position="38"/>
    </location>
</feature>
<keyword evidence="3 10" id="KW-0812">Transmembrane</keyword>
<organism evidence="11">
    <name type="scientific">Cyanothece sp. (strain PCC 7425 / ATCC 29141)</name>
    <dbReference type="NCBI Taxonomy" id="395961"/>
    <lineage>
        <taxon>Bacteria</taxon>
        <taxon>Bacillati</taxon>
        <taxon>Cyanobacteriota</taxon>
        <taxon>Cyanophyceae</taxon>
        <taxon>Gomontiellales</taxon>
        <taxon>Cyanothecaceae</taxon>
        <taxon>Cyanothece</taxon>
    </lineage>
</organism>
<keyword evidence="9" id="KW-0407">Ion channel</keyword>
<feature type="transmembrane region" description="Helical" evidence="10">
    <location>
        <begin position="339"/>
        <end position="361"/>
    </location>
</feature>
<feature type="transmembrane region" description="Helical" evidence="10">
    <location>
        <begin position="368"/>
        <end position="392"/>
    </location>
</feature>
<evidence type="ECO:0000313" key="11">
    <source>
        <dbReference type="EMBL" id="ACL44667.1"/>
    </source>
</evidence>
<dbReference type="Pfam" id="PF00654">
    <property type="entry name" value="Voltage_CLC"/>
    <property type="match status" value="1"/>
</dbReference>
<keyword evidence="6 10" id="KW-0472">Membrane</keyword>
<keyword evidence="7" id="KW-0869">Chloride channel</keyword>
<dbReference type="GO" id="GO:0005254">
    <property type="term" value="F:chloride channel activity"/>
    <property type="evidence" value="ECO:0007669"/>
    <property type="project" value="UniProtKB-KW"/>
</dbReference>